<organism evidence="6 7">
    <name type="scientific">Serratia aquatilis</name>
    <dbReference type="NCBI Taxonomy" id="1737515"/>
    <lineage>
        <taxon>Bacteria</taxon>
        <taxon>Pseudomonadati</taxon>
        <taxon>Pseudomonadota</taxon>
        <taxon>Gammaproteobacteria</taxon>
        <taxon>Enterobacterales</taxon>
        <taxon>Yersiniaceae</taxon>
        <taxon>Serratia</taxon>
    </lineage>
</organism>
<dbReference type="Pfam" id="PF07429">
    <property type="entry name" value="Glyco_transf_56"/>
    <property type="match status" value="1"/>
</dbReference>
<evidence type="ECO:0000256" key="1">
    <source>
        <dbReference type="ARBA" id="ARBA00022475"/>
    </source>
</evidence>
<dbReference type="EC" id="2.4.1.325" evidence="6"/>
<keyword evidence="2" id="KW-0997">Cell inner membrane</keyword>
<dbReference type="RefSeq" id="WP_380680260.1">
    <property type="nucleotide sequence ID" value="NZ_CP173186.1"/>
</dbReference>
<keyword evidence="5" id="KW-0472">Membrane</keyword>
<sequence>MKKLKILHLCTDEKFIDRAIATFETAYPKQNIVCVYNNKEKISYIKSDVDFTAGFKESLVGLDFSKIGEIDILVVHSLRDFWFRTIEKLDKNIPIVWIGWGYDYYDLIGGDDKWLLKDTLALSGKLKKSKTIKQRIKELVMYPAVRRTKVIERIQYFTPVIPAEYEILKDSREWRTFPSQVDWNYAAAEKDLSSYISDAGIADVKRDNILLGNSATCTNNHVEIFKILKEINLEDRKLIIPLNYGDKDYGGKIHKAANNMLGRNADVLVDFMPIEEYMRKISSCGIVIMNHIRQQGVGNIISMLYLGAKVFLREENPTFNFLKSRGAIIFSIQELERDPHLLKSLLIESEVVNNREVIETIWSNAVLLEKTKKMISSLIGKEK</sequence>
<dbReference type="Proteomes" id="UP001589792">
    <property type="component" value="Unassembled WGS sequence"/>
</dbReference>
<evidence type="ECO:0000256" key="3">
    <source>
        <dbReference type="ARBA" id="ARBA00022676"/>
    </source>
</evidence>
<comment type="caution">
    <text evidence="6">The sequence shown here is derived from an EMBL/GenBank/DDBJ whole genome shotgun (WGS) entry which is preliminary data.</text>
</comment>
<evidence type="ECO:0000256" key="2">
    <source>
        <dbReference type="ARBA" id="ARBA00022519"/>
    </source>
</evidence>
<evidence type="ECO:0000256" key="4">
    <source>
        <dbReference type="ARBA" id="ARBA00022679"/>
    </source>
</evidence>
<gene>
    <name evidence="6" type="ORF">ACFFJ3_22820</name>
</gene>
<reference evidence="6 7" key="1">
    <citation type="submission" date="2024-09" db="EMBL/GenBank/DDBJ databases">
        <authorList>
            <person name="Sun Q."/>
            <person name="Mori K."/>
        </authorList>
    </citation>
    <scope>NUCLEOTIDE SEQUENCE [LARGE SCALE GENOMIC DNA]</scope>
    <source>
        <strain evidence="6 7">CCM 8626</strain>
    </source>
</reference>
<proteinExistence type="predicted"/>
<protein>
    <submittedName>
        <fullName evidence="6">TDP-N-acetylfucosamine:lipid II N-acetylfucosaminyltransferase</fullName>
        <ecNumber evidence="6">2.4.1.325</ecNumber>
    </submittedName>
</protein>
<evidence type="ECO:0000313" key="7">
    <source>
        <dbReference type="Proteomes" id="UP001589792"/>
    </source>
</evidence>
<dbReference type="GO" id="GO:0102031">
    <property type="term" value="F:4-acetamido-4,6-dideoxy-D-galactose transferase activity"/>
    <property type="evidence" value="ECO:0007669"/>
    <property type="project" value="UniProtKB-EC"/>
</dbReference>
<evidence type="ECO:0000313" key="6">
    <source>
        <dbReference type="EMBL" id="MFC0229291.1"/>
    </source>
</evidence>
<keyword evidence="4 6" id="KW-0808">Transferase</keyword>
<evidence type="ECO:0000256" key="5">
    <source>
        <dbReference type="ARBA" id="ARBA00023136"/>
    </source>
</evidence>
<keyword evidence="1" id="KW-1003">Cell membrane</keyword>
<dbReference type="InterPro" id="IPR009993">
    <property type="entry name" value="WecF"/>
</dbReference>
<dbReference type="EMBL" id="JBHLXG010000038">
    <property type="protein sequence ID" value="MFC0229291.1"/>
    <property type="molecule type" value="Genomic_DNA"/>
</dbReference>
<name>A0ABV6EJW8_9GAMM</name>
<keyword evidence="7" id="KW-1185">Reference proteome</keyword>
<keyword evidence="3 6" id="KW-0328">Glycosyltransferase</keyword>
<accession>A0ABV6EJW8</accession>